<protein>
    <submittedName>
        <fullName evidence="1">Uncharacterized protein</fullName>
    </submittedName>
</protein>
<organism evidence="1 2">
    <name type="scientific">Persea americana</name>
    <name type="common">Avocado</name>
    <dbReference type="NCBI Taxonomy" id="3435"/>
    <lineage>
        <taxon>Eukaryota</taxon>
        <taxon>Viridiplantae</taxon>
        <taxon>Streptophyta</taxon>
        <taxon>Embryophyta</taxon>
        <taxon>Tracheophyta</taxon>
        <taxon>Spermatophyta</taxon>
        <taxon>Magnoliopsida</taxon>
        <taxon>Magnoliidae</taxon>
        <taxon>Laurales</taxon>
        <taxon>Lauraceae</taxon>
        <taxon>Persea</taxon>
    </lineage>
</organism>
<evidence type="ECO:0000313" key="1">
    <source>
        <dbReference type="EMBL" id="KAJ8633768.1"/>
    </source>
</evidence>
<reference evidence="1 2" key="1">
    <citation type="journal article" date="2022" name="Hortic Res">
        <title>A haplotype resolved chromosomal level avocado genome allows analysis of novel avocado genes.</title>
        <authorList>
            <person name="Nath O."/>
            <person name="Fletcher S.J."/>
            <person name="Hayward A."/>
            <person name="Shaw L.M."/>
            <person name="Masouleh A.K."/>
            <person name="Furtado A."/>
            <person name="Henry R.J."/>
            <person name="Mitter N."/>
        </authorList>
    </citation>
    <scope>NUCLEOTIDE SEQUENCE [LARGE SCALE GENOMIC DNA]</scope>
    <source>
        <strain evidence="2">cv. Hass</strain>
    </source>
</reference>
<accession>A0ACC2LKQ0</accession>
<name>A0ACC2LKQ0_PERAE</name>
<proteinExistence type="predicted"/>
<dbReference type="Proteomes" id="UP001234297">
    <property type="component" value="Chromosome 8"/>
</dbReference>
<comment type="caution">
    <text evidence="1">The sequence shown here is derived from an EMBL/GenBank/DDBJ whole genome shotgun (WGS) entry which is preliminary data.</text>
</comment>
<gene>
    <name evidence="1" type="ORF">MRB53_027104</name>
</gene>
<sequence>MISVEEEEALVEIEAVQAVYGSDCHVIQKFPPHINVDMKPRTADDSSQQFVEAILGIQADAQYPQEPPGIVIIDSKGLDEKRQAHLISVIQDKGQELASCPMLVALCEEAVDTLSNMNHPDGDCPLCLYPLVTDAGHSDFLPFMKLMSCFHCFHSECIVRWWRWLQEQNESTANLIEAATTYTDREDQRRSEMHSTMKQGLGNCPVCRKVFHTKDIEHVLDLVGTSIFQASLRGTSTNDDEMEFLQSEMEHNRRQKYEAVLKLQEENRGLIEPRRNDVLLPGMFLPEPVNVLVASTKIITDERQDEGFASNPPLKSDLSSSSSKPSTSKHHNASTRRKNRDNHPRKQINAQSSRKQWIKKEKITSD</sequence>
<evidence type="ECO:0000313" key="2">
    <source>
        <dbReference type="Proteomes" id="UP001234297"/>
    </source>
</evidence>
<keyword evidence="2" id="KW-1185">Reference proteome</keyword>
<dbReference type="EMBL" id="CM056816">
    <property type="protein sequence ID" value="KAJ8633768.1"/>
    <property type="molecule type" value="Genomic_DNA"/>
</dbReference>